<gene>
    <name evidence="2" type="ORF">IV02_07970</name>
</gene>
<dbReference type="AlphaFoldDB" id="A0A085VAA9"/>
<dbReference type="RefSeq" id="WP_020289041.1">
    <property type="nucleotide sequence ID" value="NZ_JPQT01000097.1"/>
</dbReference>
<accession>A0A085VAA9</accession>
<keyword evidence="2" id="KW-0808">Transferase</keyword>
<dbReference type="SUPFAM" id="SSF55729">
    <property type="entry name" value="Acyl-CoA N-acyltransferases (Nat)"/>
    <property type="match status" value="1"/>
</dbReference>
<dbReference type="InterPro" id="IPR000182">
    <property type="entry name" value="GNAT_dom"/>
</dbReference>
<sequence>MPDIEFSILPPDCLPLLDKFYREHRSNMRASSAARAWVARKQEIIGALSMTPVAGGYWLTGLFVAPQWRSQGVARQLMAHATGSLTEPVWLFCHPDLQGFYEASGFTPAGALPQSLGEKLMRYGRNKTLVALVRVGD</sequence>
<comment type="caution">
    <text evidence="2">The sequence shown here is derived from an EMBL/GenBank/DDBJ whole genome shotgun (WGS) entry which is preliminary data.</text>
</comment>
<dbReference type="Proteomes" id="UP000028643">
    <property type="component" value="Unassembled WGS sequence"/>
</dbReference>
<evidence type="ECO:0000259" key="1">
    <source>
        <dbReference type="PROSITE" id="PS51186"/>
    </source>
</evidence>
<proteinExistence type="predicted"/>
<dbReference type="PROSITE" id="PS51186">
    <property type="entry name" value="GNAT"/>
    <property type="match status" value="1"/>
</dbReference>
<reference evidence="2 3" key="1">
    <citation type="submission" date="2014-07" db="EMBL/GenBank/DDBJ databases">
        <title>Draft Genome Sequences of Environmental Pseudomonas syringae strains.</title>
        <authorList>
            <person name="Baltrus D.A."/>
            <person name="Berge O."/>
            <person name="Morris C."/>
        </authorList>
    </citation>
    <scope>NUCLEOTIDE SEQUENCE [LARGE SCALE GENOMIC DNA]</scope>
    <source>
        <strain evidence="2 3">CEB003</strain>
    </source>
</reference>
<evidence type="ECO:0000313" key="3">
    <source>
        <dbReference type="Proteomes" id="UP000028643"/>
    </source>
</evidence>
<protein>
    <submittedName>
        <fullName evidence="2">GNAT family acetyltransferase</fullName>
    </submittedName>
</protein>
<dbReference type="Pfam" id="PF13508">
    <property type="entry name" value="Acetyltransf_7"/>
    <property type="match status" value="1"/>
</dbReference>
<dbReference type="Gene3D" id="3.40.630.30">
    <property type="match status" value="1"/>
</dbReference>
<dbReference type="PATRIC" id="fig|317.174.peg.1624"/>
<dbReference type="GO" id="GO:0016747">
    <property type="term" value="F:acyltransferase activity, transferring groups other than amino-acyl groups"/>
    <property type="evidence" value="ECO:0007669"/>
    <property type="project" value="InterPro"/>
</dbReference>
<name>A0A085VAA9_PSESX</name>
<organism evidence="2 3">
    <name type="scientific">Pseudomonas syringae</name>
    <dbReference type="NCBI Taxonomy" id="317"/>
    <lineage>
        <taxon>Bacteria</taxon>
        <taxon>Pseudomonadati</taxon>
        <taxon>Pseudomonadota</taxon>
        <taxon>Gammaproteobacteria</taxon>
        <taxon>Pseudomonadales</taxon>
        <taxon>Pseudomonadaceae</taxon>
        <taxon>Pseudomonas</taxon>
    </lineage>
</organism>
<dbReference type="CDD" id="cd04301">
    <property type="entry name" value="NAT_SF"/>
    <property type="match status" value="1"/>
</dbReference>
<dbReference type="EMBL" id="JPQT01000097">
    <property type="protein sequence ID" value="KFE52372.1"/>
    <property type="molecule type" value="Genomic_DNA"/>
</dbReference>
<evidence type="ECO:0000313" key="2">
    <source>
        <dbReference type="EMBL" id="KFE52372.1"/>
    </source>
</evidence>
<dbReference type="InterPro" id="IPR016181">
    <property type="entry name" value="Acyl_CoA_acyltransferase"/>
</dbReference>
<feature type="domain" description="N-acetyltransferase" evidence="1">
    <location>
        <begin position="1"/>
        <end position="126"/>
    </location>
</feature>